<feature type="region of interest" description="Disordered" evidence="1">
    <location>
        <begin position="67"/>
        <end position="116"/>
    </location>
</feature>
<evidence type="ECO:0000256" key="1">
    <source>
        <dbReference type="SAM" id="MobiDB-lite"/>
    </source>
</evidence>
<dbReference type="HOGENOM" id="CLU_925757_0_0_1"/>
<reference evidence="3 5" key="1">
    <citation type="journal article" date="2012" name="Nature">
        <title>Algal genomes reveal evolutionary mosaicism and the fate of nucleomorphs.</title>
        <authorList>
            <consortium name="DOE Joint Genome Institute"/>
            <person name="Curtis B.A."/>
            <person name="Tanifuji G."/>
            <person name="Burki F."/>
            <person name="Gruber A."/>
            <person name="Irimia M."/>
            <person name="Maruyama S."/>
            <person name="Arias M.C."/>
            <person name="Ball S.G."/>
            <person name="Gile G.H."/>
            <person name="Hirakawa Y."/>
            <person name="Hopkins J.F."/>
            <person name="Kuo A."/>
            <person name="Rensing S.A."/>
            <person name="Schmutz J."/>
            <person name="Symeonidi A."/>
            <person name="Elias M."/>
            <person name="Eveleigh R.J."/>
            <person name="Herman E.K."/>
            <person name="Klute M.J."/>
            <person name="Nakayama T."/>
            <person name="Obornik M."/>
            <person name="Reyes-Prieto A."/>
            <person name="Armbrust E.V."/>
            <person name="Aves S.J."/>
            <person name="Beiko R.G."/>
            <person name="Coutinho P."/>
            <person name="Dacks J.B."/>
            <person name="Durnford D.G."/>
            <person name="Fast N.M."/>
            <person name="Green B.R."/>
            <person name="Grisdale C.J."/>
            <person name="Hempel F."/>
            <person name="Henrissat B."/>
            <person name="Hoppner M.P."/>
            <person name="Ishida K."/>
            <person name="Kim E."/>
            <person name="Koreny L."/>
            <person name="Kroth P.G."/>
            <person name="Liu Y."/>
            <person name="Malik S.B."/>
            <person name="Maier U.G."/>
            <person name="McRose D."/>
            <person name="Mock T."/>
            <person name="Neilson J.A."/>
            <person name="Onodera N.T."/>
            <person name="Poole A.M."/>
            <person name="Pritham E.J."/>
            <person name="Richards T.A."/>
            <person name="Rocap G."/>
            <person name="Roy S.W."/>
            <person name="Sarai C."/>
            <person name="Schaack S."/>
            <person name="Shirato S."/>
            <person name="Slamovits C.H."/>
            <person name="Spencer D.F."/>
            <person name="Suzuki S."/>
            <person name="Worden A.Z."/>
            <person name="Zauner S."/>
            <person name="Barry K."/>
            <person name="Bell C."/>
            <person name="Bharti A.K."/>
            <person name="Crow J.A."/>
            <person name="Grimwood J."/>
            <person name="Kramer R."/>
            <person name="Lindquist E."/>
            <person name="Lucas S."/>
            <person name="Salamov A."/>
            <person name="McFadden G.I."/>
            <person name="Lane C.E."/>
            <person name="Keeling P.J."/>
            <person name="Gray M.W."/>
            <person name="Grigoriev I.V."/>
            <person name="Archibald J.M."/>
        </authorList>
    </citation>
    <scope>NUCLEOTIDE SEQUENCE</scope>
    <source>
        <strain evidence="3 5">CCMP2712</strain>
    </source>
</reference>
<reference evidence="4" key="3">
    <citation type="submission" date="2015-06" db="UniProtKB">
        <authorList>
            <consortium name="EnsemblProtists"/>
        </authorList>
    </citation>
    <scope>IDENTIFICATION</scope>
</reference>
<feature type="compositionally biased region" description="Basic residues" evidence="1">
    <location>
        <begin position="100"/>
        <end position="110"/>
    </location>
</feature>
<dbReference type="AlphaFoldDB" id="L1IRN1"/>
<dbReference type="EnsemblProtists" id="EKX38485">
    <property type="protein sequence ID" value="EKX38485"/>
    <property type="gene ID" value="GUITHDRAFT_115448"/>
</dbReference>
<evidence type="ECO:0000313" key="4">
    <source>
        <dbReference type="EnsemblProtists" id="EKX38485"/>
    </source>
</evidence>
<evidence type="ECO:0000313" key="5">
    <source>
        <dbReference type="Proteomes" id="UP000011087"/>
    </source>
</evidence>
<feature type="transmembrane region" description="Helical" evidence="2">
    <location>
        <begin position="278"/>
        <end position="300"/>
    </location>
</feature>
<organism evidence="3">
    <name type="scientific">Guillardia theta (strain CCMP2712)</name>
    <name type="common">Cryptophyte</name>
    <dbReference type="NCBI Taxonomy" id="905079"/>
    <lineage>
        <taxon>Eukaryota</taxon>
        <taxon>Cryptophyceae</taxon>
        <taxon>Pyrenomonadales</taxon>
        <taxon>Geminigeraceae</taxon>
        <taxon>Guillardia</taxon>
    </lineage>
</organism>
<evidence type="ECO:0000256" key="2">
    <source>
        <dbReference type="SAM" id="Phobius"/>
    </source>
</evidence>
<dbReference type="KEGG" id="gtt:GUITHDRAFT_115448"/>
<dbReference type="EMBL" id="JH993048">
    <property type="protein sequence ID" value="EKX38485.1"/>
    <property type="molecule type" value="Genomic_DNA"/>
</dbReference>
<proteinExistence type="predicted"/>
<reference evidence="5" key="2">
    <citation type="submission" date="2012-11" db="EMBL/GenBank/DDBJ databases">
        <authorList>
            <person name="Kuo A."/>
            <person name="Curtis B.A."/>
            <person name="Tanifuji G."/>
            <person name="Burki F."/>
            <person name="Gruber A."/>
            <person name="Irimia M."/>
            <person name="Maruyama S."/>
            <person name="Arias M.C."/>
            <person name="Ball S.G."/>
            <person name="Gile G.H."/>
            <person name="Hirakawa Y."/>
            <person name="Hopkins J.F."/>
            <person name="Rensing S.A."/>
            <person name="Schmutz J."/>
            <person name="Symeonidi A."/>
            <person name="Elias M."/>
            <person name="Eveleigh R.J."/>
            <person name="Herman E.K."/>
            <person name="Klute M.J."/>
            <person name="Nakayama T."/>
            <person name="Obornik M."/>
            <person name="Reyes-Prieto A."/>
            <person name="Armbrust E.V."/>
            <person name="Aves S.J."/>
            <person name="Beiko R.G."/>
            <person name="Coutinho P."/>
            <person name="Dacks J.B."/>
            <person name="Durnford D.G."/>
            <person name="Fast N.M."/>
            <person name="Green B.R."/>
            <person name="Grisdale C."/>
            <person name="Hempe F."/>
            <person name="Henrissat B."/>
            <person name="Hoppner M.P."/>
            <person name="Ishida K.-I."/>
            <person name="Kim E."/>
            <person name="Koreny L."/>
            <person name="Kroth P.G."/>
            <person name="Liu Y."/>
            <person name="Malik S.-B."/>
            <person name="Maier U.G."/>
            <person name="McRose D."/>
            <person name="Mock T."/>
            <person name="Neilson J.A."/>
            <person name="Onodera N.T."/>
            <person name="Poole A.M."/>
            <person name="Pritham E.J."/>
            <person name="Richards T.A."/>
            <person name="Rocap G."/>
            <person name="Roy S.W."/>
            <person name="Sarai C."/>
            <person name="Schaack S."/>
            <person name="Shirato S."/>
            <person name="Slamovits C.H."/>
            <person name="Spencer D.F."/>
            <person name="Suzuki S."/>
            <person name="Worden A.Z."/>
            <person name="Zauner S."/>
            <person name="Barry K."/>
            <person name="Bell C."/>
            <person name="Bharti A.K."/>
            <person name="Crow J.A."/>
            <person name="Grimwood J."/>
            <person name="Kramer R."/>
            <person name="Lindquist E."/>
            <person name="Lucas S."/>
            <person name="Salamov A."/>
            <person name="McFadden G.I."/>
            <person name="Lane C.E."/>
            <person name="Keeling P.J."/>
            <person name="Gray M.W."/>
            <person name="Grigoriev I.V."/>
            <person name="Archibald J.M."/>
        </authorList>
    </citation>
    <scope>NUCLEOTIDE SEQUENCE</scope>
    <source>
        <strain evidence="5">CCMP2712</strain>
    </source>
</reference>
<keyword evidence="2" id="KW-0472">Membrane</keyword>
<sequence>MRASIQVIGSLAIFAVAAVLVLLCARNGGGWQTSLSSDDSPARSARKWAAEVFASRDDAFASRPSNDVITSHRVKQTPTFSDVSSERASRSTPQLSEHTRRSRRSSRHPHPPSVDAGHEFFSFALSELGQAPNINKLRRSFHASKAQPVVMKAENEDGNPRMSQLSAVYDSRKRLSHKYSLAPESRESGGEKAYDFARSLAQAKTVEANKGIKLSNHHPNEQRTMGISSREAQDDISNYFNKLVSSAREAKHHPASHRYFETKDARKESLAQVPSNEMIVMEMMILMLLMVMIMMTTIVMR</sequence>
<keyword evidence="2" id="KW-0812">Transmembrane</keyword>
<dbReference type="GeneID" id="17295172"/>
<dbReference type="Proteomes" id="UP000011087">
    <property type="component" value="Unassembled WGS sequence"/>
</dbReference>
<name>L1IRN1_GUITC</name>
<evidence type="ECO:0000313" key="3">
    <source>
        <dbReference type="EMBL" id="EKX38485.1"/>
    </source>
</evidence>
<dbReference type="RefSeq" id="XP_005825465.1">
    <property type="nucleotide sequence ID" value="XM_005825408.1"/>
</dbReference>
<keyword evidence="5" id="KW-1185">Reference proteome</keyword>
<dbReference type="PaxDb" id="55529-EKX38485"/>
<gene>
    <name evidence="3" type="ORF">GUITHDRAFT_115448</name>
</gene>
<protein>
    <submittedName>
        <fullName evidence="3 4">Uncharacterized protein</fullName>
    </submittedName>
</protein>
<accession>L1IRN1</accession>
<keyword evidence="2" id="KW-1133">Transmembrane helix</keyword>